<reference evidence="1" key="1">
    <citation type="submission" date="2025-08" db="UniProtKB">
        <authorList>
            <consortium name="Ensembl"/>
        </authorList>
    </citation>
    <scope>IDENTIFICATION</scope>
</reference>
<dbReference type="Proteomes" id="UP000694420">
    <property type="component" value="Unplaced"/>
</dbReference>
<name>A0A8C6YWP6_NOTPE</name>
<dbReference type="Ensembl" id="ENSNPET00000003769.1">
    <property type="protein sequence ID" value="ENSNPEP00000003692.1"/>
    <property type="gene ID" value="ENSNPEG00000002826.1"/>
</dbReference>
<evidence type="ECO:0000313" key="1">
    <source>
        <dbReference type="Ensembl" id="ENSNPEP00000003692.1"/>
    </source>
</evidence>
<proteinExistence type="predicted"/>
<sequence length="117" mass="13355">TLALRRWLAFYRSNYVPVGKLVGRYYDENGAPTEALRQAEAAIEEGLRLKAESDQRKQQFPPCNSEWSSAVGSRFWAWWPLGVNSFSVCSGFLRLPCNYLSLYSLQGFSHFGNCHLN</sequence>
<accession>A0A8C6YWP6</accession>
<keyword evidence="2" id="KW-1185">Reference proteome</keyword>
<dbReference type="AlphaFoldDB" id="A0A8C6YWP6"/>
<protein>
    <submittedName>
        <fullName evidence="1">Uncharacterized protein</fullName>
    </submittedName>
</protein>
<organism evidence="1 2">
    <name type="scientific">Nothoprocta perdicaria</name>
    <name type="common">Chilean tinamou</name>
    <name type="synonym">Crypturus perdicarius</name>
    <dbReference type="NCBI Taxonomy" id="30464"/>
    <lineage>
        <taxon>Eukaryota</taxon>
        <taxon>Metazoa</taxon>
        <taxon>Chordata</taxon>
        <taxon>Craniata</taxon>
        <taxon>Vertebrata</taxon>
        <taxon>Euteleostomi</taxon>
        <taxon>Archelosauria</taxon>
        <taxon>Archosauria</taxon>
        <taxon>Dinosauria</taxon>
        <taxon>Saurischia</taxon>
        <taxon>Theropoda</taxon>
        <taxon>Coelurosauria</taxon>
        <taxon>Aves</taxon>
        <taxon>Palaeognathae</taxon>
        <taxon>Tinamiformes</taxon>
        <taxon>Tinamidae</taxon>
        <taxon>Nothoprocta</taxon>
    </lineage>
</organism>
<reference evidence="1" key="2">
    <citation type="submission" date="2025-09" db="UniProtKB">
        <authorList>
            <consortium name="Ensembl"/>
        </authorList>
    </citation>
    <scope>IDENTIFICATION</scope>
</reference>
<evidence type="ECO:0000313" key="2">
    <source>
        <dbReference type="Proteomes" id="UP000694420"/>
    </source>
</evidence>